<dbReference type="PANTHER" id="PTHR28359">
    <property type="entry name" value="ASHWIN"/>
    <property type="match status" value="1"/>
</dbReference>
<reference evidence="6" key="1">
    <citation type="submission" date="2021-01" db="EMBL/GenBank/DDBJ databases">
        <title>A chromosome-scale assembly of European eel, Anguilla anguilla.</title>
        <authorList>
            <person name="Henkel C."/>
            <person name="Jong-Raadsen S.A."/>
            <person name="Dufour S."/>
            <person name="Weltzien F.-A."/>
            <person name="Palstra A.P."/>
            <person name="Pelster B."/>
            <person name="Spaink H.P."/>
            <person name="Van Den Thillart G.E."/>
            <person name="Jansen H."/>
            <person name="Zahm M."/>
            <person name="Klopp C."/>
            <person name="Cedric C."/>
            <person name="Louis A."/>
            <person name="Berthelot C."/>
            <person name="Parey E."/>
            <person name="Roest Crollius H."/>
            <person name="Montfort J."/>
            <person name="Robinson-Rechavi M."/>
            <person name="Bucao C."/>
            <person name="Bouchez O."/>
            <person name="Gislard M."/>
            <person name="Lluch J."/>
            <person name="Milhes M."/>
            <person name="Lampietro C."/>
            <person name="Lopez Roques C."/>
            <person name="Donnadieu C."/>
            <person name="Braasch I."/>
            <person name="Desvignes T."/>
            <person name="Postlethwait J."/>
            <person name="Bobe J."/>
            <person name="Guiguen Y."/>
            <person name="Dirks R."/>
        </authorList>
    </citation>
    <scope>NUCLEOTIDE SEQUENCE</scope>
    <source>
        <strain evidence="6">Tag_6206</strain>
        <tissue evidence="6">Liver</tissue>
    </source>
</reference>
<dbReference type="PANTHER" id="PTHR28359:SF1">
    <property type="entry name" value="ASHWIN"/>
    <property type="match status" value="1"/>
</dbReference>
<feature type="region of interest" description="Disordered" evidence="5">
    <location>
        <begin position="208"/>
        <end position="247"/>
    </location>
</feature>
<dbReference type="InterPro" id="IPR024887">
    <property type="entry name" value="Ashwin"/>
</dbReference>
<dbReference type="GO" id="GO:0005634">
    <property type="term" value="C:nucleus"/>
    <property type="evidence" value="ECO:0007669"/>
    <property type="project" value="UniProtKB-SubCell"/>
</dbReference>
<gene>
    <name evidence="6" type="ORF">ANANG_G00273980</name>
</gene>
<protein>
    <recommendedName>
        <fullName evidence="3">Ashwin</fullName>
    </recommendedName>
</protein>
<evidence type="ECO:0000256" key="1">
    <source>
        <dbReference type="ARBA" id="ARBA00004123"/>
    </source>
</evidence>
<evidence type="ECO:0000256" key="3">
    <source>
        <dbReference type="ARBA" id="ARBA00015134"/>
    </source>
</evidence>
<feature type="region of interest" description="Disordered" evidence="5">
    <location>
        <begin position="1"/>
        <end position="21"/>
    </location>
</feature>
<dbReference type="GO" id="GO:0048598">
    <property type="term" value="P:embryonic morphogenesis"/>
    <property type="evidence" value="ECO:0007669"/>
    <property type="project" value="InterPro"/>
</dbReference>
<evidence type="ECO:0000313" key="7">
    <source>
        <dbReference type="Proteomes" id="UP001044222"/>
    </source>
</evidence>
<dbReference type="Proteomes" id="UP001044222">
    <property type="component" value="Chromosome 16"/>
</dbReference>
<name>A0A9D3LMC6_ANGAN</name>
<feature type="region of interest" description="Disordered" evidence="5">
    <location>
        <begin position="71"/>
        <end position="189"/>
    </location>
</feature>
<comment type="similarity">
    <text evidence="2">Belongs to the ashwin family.</text>
</comment>
<keyword evidence="7" id="KW-1185">Reference proteome</keyword>
<dbReference type="AlphaFoldDB" id="A0A9D3LMC6"/>
<proteinExistence type="inferred from homology"/>
<evidence type="ECO:0000256" key="4">
    <source>
        <dbReference type="ARBA" id="ARBA00023242"/>
    </source>
</evidence>
<dbReference type="GO" id="GO:0072669">
    <property type="term" value="C:tRNA-splicing ligase complex"/>
    <property type="evidence" value="ECO:0007669"/>
    <property type="project" value="InterPro"/>
</dbReference>
<dbReference type="EMBL" id="JAFIRN010000016">
    <property type="protein sequence ID" value="KAG5833254.1"/>
    <property type="molecule type" value="Genomic_DNA"/>
</dbReference>
<organism evidence="6 7">
    <name type="scientific">Anguilla anguilla</name>
    <name type="common">European freshwater eel</name>
    <name type="synonym">Muraena anguilla</name>
    <dbReference type="NCBI Taxonomy" id="7936"/>
    <lineage>
        <taxon>Eukaryota</taxon>
        <taxon>Metazoa</taxon>
        <taxon>Chordata</taxon>
        <taxon>Craniata</taxon>
        <taxon>Vertebrata</taxon>
        <taxon>Euteleostomi</taxon>
        <taxon>Actinopterygii</taxon>
        <taxon>Neopterygii</taxon>
        <taxon>Teleostei</taxon>
        <taxon>Anguilliformes</taxon>
        <taxon>Anguillidae</taxon>
        <taxon>Anguilla</taxon>
    </lineage>
</organism>
<dbReference type="Pfam" id="PF15323">
    <property type="entry name" value="Ashwin"/>
    <property type="match status" value="1"/>
</dbReference>
<comment type="subcellular location">
    <subcellularLocation>
        <location evidence="1">Nucleus</location>
    </subcellularLocation>
</comment>
<comment type="caution">
    <text evidence="6">The sequence shown here is derived from an EMBL/GenBank/DDBJ whole genome shotgun (WGS) entry which is preliminary data.</text>
</comment>
<keyword evidence="4" id="KW-0539">Nucleus</keyword>
<evidence type="ECO:0000313" key="6">
    <source>
        <dbReference type="EMBL" id="KAG5833254.1"/>
    </source>
</evidence>
<sequence length="329" mass="34864">MADYSTGRQGKDRSTRNDASNTDLLLHPELLSRDFIQLVLHERKIGTGERSEASQDRLTDLYLQHVIPYRSGTSPTAAGAGGWGGTGHAPRRATPTEAHTGEAEESLTGFSSSGGENARKRPLIVFDGSSTRTGSVKLKKPESGSGADRLKPPPSGNLANPIRKLCGPLQPGRDPASPGGTNRSPGEREDGVAHIAAPAVATATVAAGNSRHGNGRHGSGPSEAASSSRAGVRQLGRAQVPGGEEEDSACDVAMILLPPRCPWGTLRTCHSSAESRGLIRQSRTAPWETPAQAFLQNLPTTVTLETAPWNLQVHLHRGEQTDFSRIFLM</sequence>
<evidence type="ECO:0000256" key="5">
    <source>
        <dbReference type="SAM" id="MobiDB-lite"/>
    </source>
</evidence>
<accession>A0A9D3LMC6</accession>
<evidence type="ECO:0000256" key="2">
    <source>
        <dbReference type="ARBA" id="ARBA00007855"/>
    </source>
</evidence>